<dbReference type="GO" id="GO:0016491">
    <property type="term" value="F:oxidoreductase activity"/>
    <property type="evidence" value="ECO:0007669"/>
    <property type="project" value="InterPro"/>
</dbReference>
<accession>A0A4U6CMA4</accession>
<dbReference type="PROSITE" id="PS51384">
    <property type="entry name" value="FAD_FR"/>
    <property type="match status" value="1"/>
</dbReference>
<gene>
    <name evidence="2" type="ORF">FDK13_34960</name>
</gene>
<protein>
    <submittedName>
        <fullName evidence="2">Siderophore-interacting protein</fullName>
    </submittedName>
</protein>
<dbReference type="Pfam" id="PF00970">
    <property type="entry name" value="FAD_binding_6"/>
    <property type="match status" value="1"/>
</dbReference>
<dbReference type="SUPFAM" id="SSF63380">
    <property type="entry name" value="Riboflavin synthase domain-like"/>
    <property type="match status" value="1"/>
</dbReference>
<dbReference type="InterPro" id="IPR017938">
    <property type="entry name" value="Riboflavin_synthase-like_b-brl"/>
</dbReference>
<feature type="domain" description="FAD-binding FR-type" evidence="1">
    <location>
        <begin position="16"/>
        <end position="114"/>
    </location>
</feature>
<dbReference type="RefSeq" id="WP_137344645.1">
    <property type="nucleotide sequence ID" value="NZ_BSQH01000049.1"/>
</dbReference>
<dbReference type="InterPro" id="IPR017927">
    <property type="entry name" value="FAD-bd_FR_type"/>
</dbReference>
<dbReference type="AlphaFoldDB" id="A0A4U6CMA4"/>
<dbReference type="EMBL" id="SZVO01000042">
    <property type="protein sequence ID" value="TKT84587.1"/>
    <property type="molecule type" value="Genomic_DNA"/>
</dbReference>
<reference evidence="2 3" key="1">
    <citation type="submission" date="2019-05" db="EMBL/GenBank/DDBJ databases">
        <title>Dyadobacter AR-3-8 sp. nov., isolated from arctic soil.</title>
        <authorList>
            <person name="Chaudhary D.K."/>
        </authorList>
    </citation>
    <scope>NUCLEOTIDE SEQUENCE [LARGE SCALE GENOMIC DNA]</scope>
    <source>
        <strain evidence="2 3">AR-3-8</strain>
    </source>
</reference>
<dbReference type="Gene3D" id="2.40.30.10">
    <property type="entry name" value="Translation factors"/>
    <property type="match status" value="1"/>
</dbReference>
<organism evidence="2 3">
    <name type="scientific">Dyadobacter frigoris</name>
    <dbReference type="NCBI Taxonomy" id="2576211"/>
    <lineage>
        <taxon>Bacteria</taxon>
        <taxon>Pseudomonadati</taxon>
        <taxon>Bacteroidota</taxon>
        <taxon>Cytophagia</taxon>
        <taxon>Cytophagales</taxon>
        <taxon>Spirosomataceae</taxon>
        <taxon>Dyadobacter</taxon>
    </lineage>
</organism>
<evidence type="ECO:0000259" key="1">
    <source>
        <dbReference type="PROSITE" id="PS51384"/>
    </source>
</evidence>
<evidence type="ECO:0000313" key="3">
    <source>
        <dbReference type="Proteomes" id="UP000304900"/>
    </source>
</evidence>
<dbReference type="InterPro" id="IPR008333">
    <property type="entry name" value="Cbr1-like_FAD-bd_dom"/>
</dbReference>
<proteinExistence type="predicted"/>
<name>A0A4U6CMA4_9BACT</name>
<keyword evidence="3" id="KW-1185">Reference proteome</keyword>
<dbReference type="OrthoDB" id="9814826at2"/>
<dbReference type="Proteomes" id="UP000304900">
    <property type="component" value="Unassembled WGS sequence"/>
</dbReference>
<evidence type="ECO:0000313" key="2">
    <source>
        <dbReference type="EMBL" id="TKT84587.1"/>
    </source>
</evidence>
<comment type="caution">
    <text evidence="2">The sequence shown here is derived from an EMBL/GenBank/DDBJ whole genome shotgun (WGS) entry which is preliminary data.</text>
</comment>
<sequence length="180" mass="20357">MISRMPKWVGDWLESAAGPRLTILEADYITPAIKKIRFHGDISKMSFLIGGASVIRVSDTDYRNYTVAGHNIEKGILEIVFHIHGNGVGSRYIDTLKTGDGLYISSSRGRAAYDPKVKRYLIFGDETSLGLACSLLHFLKKNKHHFHFYFELEEVNQNVPQSLGFENFTVFPKNGLFRVC</sequence>